<evidence type="ECO:0000313" key="2">
    <source>
        <dbReference type="WBParaSite" id="ALUE_0002268301-mRNA-1"/>
    </source>
</evidence>
<protein>
    <submittedName>
        <fullName evidence="2">Uncharacterized protein</fullName>
    </submittedName>
</protein>
<accession>A0A0M3IVA5</accession>
<reference evidence="2" key="1">
    <citation type="submission" date="2017-02" db="UniProtKB">
        <authorList>
            <consortium name="WormBaseParasite"/>
        </authorList>
    </citation>
    <scope>IDENTIFICATION</scope>
</reference>
<name>A0A0M3IVA5_ASCLU</name>
<sequence>MRELKNFHFSSYINMIFEIETSFLSSTKFLLGL</sequence>
<evidence type="ECO:0000313" key="1">
    <source>
        <dbReference type="Proteomes" id="UP000036681"/>
    </source>
</evidence>
<dbReference type="AlphaFoldDB" id="A0A0M3IVA5"/>
<dbReference type="WBParaSite" id="ALUE_0002268301-mRNA-1">
    <property type="protein sequence ID" value="ALUE_0002268301-mRNA-1"/>
    <property type="gene ID" value="ALUE_0002268301"/>
</dbReference>
<keyword evidence="1" id="KW-1185">Reference proteome</keyword>
<dbReference type="Proteomes" id="UP000036681">
    <property type="component" value="Unplaced"/>
</dbReference>
<organism evidence="1 2">
    <name type="scientific">Ascaris lumbricoides</name>
    <name type="common">Giant roundworm</name>
    <dbReference type="NCBI Taxonomy" id="6252"/>
    <lineage>
        <taxon>Eukaryota</taxon>
        <taxon>Metazoa</taxon>
        <taxon>Ecdysozoa</taxon>
        <taxon>Nematoda</taxon>
        <taxon>Chromadorea</taxon>
        <taxon>Rhabditida</taxon>
        <taxon>Spirurina</taxon>
        <taxon>Ascaridomorpha</taxon>
        <taxon>Ascaridoidea</taxon>
        <taxon>Ascarididae</taxon>
        <taxon>Ascaris</taxon>
    </lineage>
</organism>
<proteinExistence type="predicted"/>